<protein>
    <recommendedName>
        <fullName evidence="4">Calcyphosin-2 PH domain-containing protein</fullName>
    </recommendedName>
</protein>
<keyword evidence="6" id="KW-1185">Reference proteome</keyword>
<accession>A0A812CE73</accession>
<dbReference type="EMBL" id="CAHIKZ030001567">
    <property type="protein sequence ID" value="CAE1268400.1"/>
    <property type="molecule type" value="Genomic_DNA"/>
</dbReference>
<dbReference type="InterPro" id="IPR011992">
    <property type="entry name" value="EF-hand-dom_pair"/>
</dbReference>
<dbReference type="AlphaFoldDB" id="A0A812CE73"/>
<evidence type="ECO:0000313" key="5">
    <source>
        <dbReference type="EMBL" id="CAE1268400.1"/>
    </source>
</evidence>
<name>A0A812CE73_ACAPH</name>
<dbReference type="PANTHER" id="PTHR34524:SF15">
    <property type="entry name" value="EF-HAND DOMAIN-CONTAINING PROTEIN"/>
    <property type="match status" value="1"/>
</dbReference>
<proteinExistence type="predicted"/>
<sequence>MLFSEKPSVNQKKNEIFSLIIISLNFKWILAERFKNINNKKTKSASKQPLTLKDISKQDERFCCRPAHVPSLDLGYLQESENKVKPLPDLSNYELDSSVSVSTIDCKSASNSEYDNKLWEYISKSSSGPHPDVPSLGLDIKETPHIPDKVKEDVWDNAVVPEDLPGPSMKYRHMYKQYQDELKNSYRKSKGQMNKSVMVKSCENGDHKSGVNNEDALLEQSFAQLKLLAPSGTENKLEVEKSENNKKKEKLIETVMIDQSVICDPEQNKYSAEPHSYVAHQPRGANRFLHESSIQTHGSSTENLLSKRVRFGVRILTRNGHDALRELIGFFFYVDNTLTIYEFRQFGKSSKALPFIKKGQYCPPEATTPSQHYTLCNIYPGSNLVLSTENQTCLPDTLKNKPKVIFRVTDVAEKEKSAVLLSGVRLSDQQQVYTKLHIPQHEIDRQKMILLAEVQKTVHHKLKKRGIRTVTGLGQHYRKVCHRLSAPDGCLSKSDLEEGLQEFHIDLPQTTLDKLFEAITDKDRDSMDYYLYMLAVIGEMNEFRKDFVRKTYQKMGGAKKGSISVGEIRKFYHAGNQTKVISGNKRICFTNWNVFGKKCSRFSLVG</sequence>
<evidence type="ECO:0000256" key="3">
    <source>
        <dbReference type="ARBA" id="ARBA00022837"/>
    </source>
</evidence>
<feature type="domain" description="Calcyphosin-2 PH" evidence="4">
    <location>
        <begin position="323"/>
        <end position="400"/>
    </location>
</feature>
<dbReference type="Pfam" id="PF25348">
    <property type="entry name" value="PH_CAYP2"/>
    <property type="match status" value="1"/>
</dbReference>
<dbReference type="Proteomes" id="UP000597762">
    <property type="component" value="Unassembled WGS sequence"/>
</dbReference>
<evidence type="ECO:0000256" key="1">
    <source>
        <dbReference type="ARBA" id="ARBA00022723"/>
    </source>
</evidence>
<dbReference type="PANTHER" id="PTHR34524">
    <property type="entry name" value="CALCYPHOSIN"/>
    <property type="match status" value="1"/>
</dbReference>
<organism evidence="5 6">
    <name type="scientific">Acanthosepion pharaonis</name>
    <name type="common">Pharaoh cuttlefish</name>
    <name type="synonym">Sepia pharaonis</name>
    <dbReference type="NCBI Taxonomy" id="158019"/>
    <lineage>
        <taxon>Eukaryota</taxon>
        <taxon>Metazoa</taxon>
        <taxon>Spiralia</taxon>
        <taxon>Lophotrochozoa</taxon>
        <taxon>Mollusca</taxon>
        <taxon>Cephalopoda</taxon>
        <taxon>Coleoidea</taxon>
        <taxon>Decapodiformes</taxon>
        <taxon>Sepiida</taxon>
        <taxon>Sepiina</taxon>
        <taxon>Sepiidae</taxon>
        <taxon>Acanthosepion</taxon>
    </lineage>
</organism>
<dbReference type="InterPro" id="IPR057461">
    <property type="entry name" value="CAYP2_PH"/>
</dbReference>
<dbReference type="OrthoDB" id="6280085at2759"/>
<keyword evidence="3" id="KW-0106">Calcium</keyword>
<dbReference type="SUPFAM" id="SSF47473">
    <property type="entry name" value="EF-hand"/>
    <property type="match status" value="1"/>
</dbReference>
<gene>
    <name evidence="5" type="ORF">SPHA_36073</name>
</gene>
<keyword evidence="1" id="KW-0479">Metal-binding</keyword>
<evidence type="ECO:0000313" key="6">
    <source>
        <dbReference type="Proteomes" id="UP000597762"/>
    </source>
</evidence>
<dbReference type="GO" id="GO:0046872">
    <property type="term" value="F:metal ion binding"/>
    <property type="evidence" value="ECO:0007669"/>
    <property type="project" value="UniProtKB-KW"/>
</dbReference>
<dbReference type="InterPro" id="IPR051581">
    <property type="entry name" value="Ca-bind"/>
</dbReference>
<evidence type="ECO:0000256" key="2">
    <source>
        <dbReference type="ARBA" id="ARBA00022737"/>
    </source>
</evidence>
<comment type="caution">
    <text evidence="5">The sequence shown here is derived from an EMBL/GenBank/DDBJ whole genome shotgun (WGS) entry which is preliminary data.</text>
</comment>
<keyword evidence="2" id="KW-0677">Repeat</keyword>
<evidence type="ECO:0000259" key="4">
    <source>
        <dbReference type="Pfam" id="PF25348"/>
    </source>
</evidence>
<dbReference type="Gene3D" id="1.10.238.10">
    <property type="entry name" value="EF-hand"/>
    <property type="match status" value="1"/>
</dbReference>
<reference evidence="5" key="1">
    <citation type="submission" date="2021-01" db="EMBL/GenBank/DDBJ databases">
        <authorList>
            <person name="Li R."/>
            <person name="Bekaert M."/>
        </authorList>
    </citation>
    <scope>NUCLEOTIDE SEQUENCE</scope>
    <source>
        <strain evidence="5">Farmed</strain>
    </source>
</reference>